<evidence type="ECO:0000313" key="2">
    <source>
        <dbReference type="EMBL" id="ABC24594.1"/>
    </source>
</evidence>
<evidence type="ECO:0000313" key="3">
    <source>
        <dbReference type="Proteomes" id="UP000001929"/>
    </source>
</evidence>
<organism evidence="2 3">
    <name type="scientific">Rhodospirillum rubrum (strain ATCC 11170 / ATH 1.1.1 / DSM 467 / LMG 4362 / NCIMB 8255 / S1)</name>
    <dbReference type="NCBI Taxonomy" id="269796"/>
    <lineage>
        <taxon>Bacteria</taxon>
        <taxon>Pseudomonadati</taxon>
        <taxon>Pseudomonadota</taxon>
        <taxon>Alphaproteobacteria</taxon>
        <taxon>Rhodospirillales</taxon>
        <taxon>Rhodospirillaceae</taxon>
        <taxon>Rhodospirillum</taxon>
    </lineage>
</organism>
<dbReference type="AlphaFoldDB" id="Q2RMQ1"/>
<keyword evidence="1" id="KW-0812">Transmembrane</keyword>
<feature type="transmembrane region" description="Helical" evidence="1">
    <location>
        <begin position="21"/>
        <end position="44"/>
    </location>
</feature>
<keyword evidence="1" id="KW-1133">Transmembrane helix</keyword>
<dbReference type="PATRIC" id="fig|269796.9.peg.3922"/>
<dbReference type="STRING" id="269796.Rru_A3800"/>
<dbReference type="EMBL" id="CP000230">
    <property type="protein sequence ID" value="ABC24594.1"/>
    <property type="molecule type" value="Genomic_DNA"/>
</dbReference>
<accession>Q2RMQ1</accession>
<dbReference type="KEGG" id="rru:Rru_A3800"/>
<reference evidence="2 3" key="1">
    <citation type="journal article" date="2011" name="Stand. Genomic Sci.">
        <title>Complete genome sequence of Rhodospirillum rubrum type strain (S1).</title>
        <authorList>
            <person name="Munk A.C."/>
            <person name="Copeland A."/>
            <person name="Lucas S."/>
            <person name="Lapidus A."/>
            <person name="Del Rio T.G."/>
            <person name="Barry K."/>
            <person name="Detter J.C."/>
            <person name="Hammon N."/>
            <person name="Israni S."/>
            <person name="Pitluck S."/>
            <person name="Brettin T."/>
            <person name="Bruce D."/>
            <person name="Han C."/>
            <person name="Tapia R."/>
            <person name="Gilna P."/>
            <person name="Schmutz J."/>
            <person name="Larimer F."/>
            <person name="Land M."/>
            <person name="Kyrpides N.C."/>
            <person name="Mavromatis K."/>
            <person name="Richardson P."/>
            <person name="Rohde M."/>
            <person name="Goker M."/>
            <person name="Klenk H.P."/>
            <person name="Zhang Y."/>
            <person name="Roberts G.P."/>
            <person name="Reslewic S."/>
            <person name="Schwartz D.C."/>
        </authorList>
    </citation>
    <scope>NUCLEOTIDE SEQUENCE [LARGE SCALE GENOMIC DNA]</scope>
    <source>
        <strain evidence="3">ATCC 11170 / ATH 1.1.1 / DSM 467 / LMG 4362 / NCIMB 8255 / S1</strain>
    </source>
</reference>
<evidence type="ECO:0000256" key="1">
    <source>
        <dbReference type="SAM" id="Phobius"/>
    </source>
</evidence>
<keyword evidence="3" id="KW-1185">Reference proteome</keyword>
<sequence>MNAPRLQGKPPSRRYLSTRSVAFAPMLIAGGFAAITLLGSVIVVPPAAAFQAEAEAPVKFVRGTEDVPLMPGLAPVPDSGMVFEATGGRLVEAFASGPVKRARVLEFYRSTLPQLGWKISGPSSFAREGETLDLDFIGESPALTVRFSLAPDG</sequence>
<keyword evidence="1" id="KW-0472">Membrane</keyword>
<dbReference type="EnsemblBacteria" id="ABC24594">
    <property type="protein sequence ID" value="ABC24594"/>
    <property type="gene ID" value="Rru_A3800"/>
</dbReference>
<gene>
    <name evidence="2" type="ordered locus">Rru_A3800</name>
</gene>
<proteinExistence type="predicted"/>
<dbReference type="eggNOG" id="ENOG503318F">
    <property type="taxonomic scope" value="Bacteria"/>
</dbReference>
<protein>
    <submittedName>
        <fullName evidence="2">Uncharacterized protein</fullName>
    </submittedName>
</protein>
<dbReference type="HOGENOM" id="CLU_153665_0_0_5"/>
<name>Q2RMQ1_RHORT</name>
<dbReference type="Proteomes" id="UP000001929">
    <property type="component" value="Chromosome"/>
</dbReference>